<comment type="similarity">
    <text evidence="1">Belongs to the type-I restriction system S methylase family.</text>
</comment>
<dbReference type="InterPro" id="IPR052021">
    <property type="entry name" value="Type-I_RS_S_subunit"/>
</dbReference>
<dbReference type="Proteomes" id="UP000466906">
    <property type="component" value="Chromosome"/>
</dbReference>
<dbReference type="InterPro" id="IPR044946">
    <property type="entry name" value="Restrct_endonuc_typeI_TRD_sf"/>
</dbReference>
<reference evidence="5 6" key="1">
    <citation type="journal article" date="2019" name="Emerg. Microbes Infect.">
        <title>Comprehensive subspecies identification of 175 nontuberculous mycobacteria species based on 7547 genomic profiles.</title>
        <authorList>
            <person name="Matsumoto Y."/>
            <person name="Kinjo T."/>
            <person name="Motooka D."/>
            <person name="Nabeya D."/>
            <person name="Jung N."/>
            <person name="Uechi K."/>
            <person name="Horii T."/>
            <person name="Iida T."/>
            <person name="Fujita J."/>
            <person name="Nakamura S."/>
        </authorList>
    </citation>
    <scope>NUCLEOTIDE SEQUENCE [LARGE SCALE GENOMIC DNA]</scope>
    <source>
        <strain evidence="5 6">JCM 12272</strain>
    </source>
</reference>
<dbReference type="InterPro" id="IPR000055">
    <property type="entry name" value="Restrct_endonuc_typeI_TRD"/>
</dbReference>
<evidence type="ECO:0000313" key="5">
    <source>
        <dbReference type="EMBL" id="BBX30036.1"/>
    </source>
</evidence>
<dbReference type="Pfam" id="PF01420">
    <property type="entry name" value="Methylase_S"/>
    <property type="match status" value="2"/>
</dbReference>
<proteinExistence type="inferred from homology"/>
<dbReference type="CDD" id="cd17253">
    <property type="entry name" value="RMtype1_S_Eco933I-TRD2-CR2_like"/>
    <property type="match status" value="2"/>
</dbReference>
<dbReference type="GO" id="GO:0003677">
    <property type="term" value="F:DNA binding"/>
    <property type="evidence" value="ECO:0007669"/>
    <property type="project" value="UniProtKB-KW"/>
</dbReference>
<dbReference type="PANTHER" id="PTHR30408:SF12">
    <property type="entry name" value="TYPE I RESTRICTION ENZYME MJAVIII SPECIFICITY SUBUNIT"/>
    <property type="match status" value="1"/>
</dbReference>
<feature type="domain" description="Type I restriction modification DNA specificity" evidence="4">
    <location>
        <begin position="326"/>
        <end position="367"/>
    </location>
</feature>
<keyword evidence="6" id="KW-1185">Reference proteome</keyword>
<organism evidence="5 6">
    <name type="scientific">Mycolicibacterium alvei</name>
    <dbReference type="NCBI Taxonomy" id="67081"/>
    <lineage>
        <taxon>Bacteria</taxon>
        <taxon>Bacillati</taxon>
        <taxon>Actinomycetota</taxon>
        <taxon>Actinomycetes</taxon>
        <taxon>Mycobacteriales</taxon>
        <taxon>Mycobacteriaceae</taxon>
        <taxon>Mycolicibacterium</taxon>
    </lineage>
</organism>
<accession>A0A6N4UY93</accession>
<dbReference type="Gene3D" id="3.90.220.20">
    <property type="entry name" value="DNA methylase specificity domains"/>
    <property type="match status" value="2"/>
</dbReference>
<keyword evidence="3" id="KW-0238">DNA-binding</keyword>
<name>A0A6N4UY93_9MYCO</name>
<sequence length="395" mass="43376">MKMQTVPLASIAEVKLGRQRSPQNHSGPSMRKYLRAANVGWNGLILADIKTMNFTDEEMATFQLKPGDLLLNEASGSPKEVGKPALWSGEIDDCAFQNTLLRVRPSSEVDPKYLLQFFRQQAAIGAFARGSRGVGIHHLGREALSKWQVPLPPIDEQRRIAAILDRADAIRAKRRTANTYFGDLILSIFIDCFGAHPEATTAPLDEVAVVTSGITKGRKTSAPTTPVPFLAVVNVQAGHLNMKVVKEIDATSAEVERYALRDGDLVLTEGGDPDKLGRGTVWRGELPLCLHQNHIFRVRIRDDTRIHPDYLSAFIGSPPARSYFLQAAKQTTGIASINMTQLKALPVHIPPADKQQRYLDRLQAINARGTSLAAAATAQDELFASLQSRAFRGEL</sequence>
<evidence type="ECO:0000256" key="2">
    <source>
        <dbReference type="ARBA" id="ARBA00022747"/>
    </source>
</evidence>
<keyword evidence="2" id="KW-0680">Restriction system</keyword>
<dbReference type="AlphaFoldDB" id="A0A6N4UY93"/>
<dbReference type="PANTHER" id="PTHR30408">
    <property type="entry name" value="TYPE-1 RESTRICTION ENZYME ECOKI SPECIFICITY PROTEIN"/>
    <property type="match status" value="1"/>
</dbReference>
<evidence type="ECO:0000313" key="6">
    <source>
        <dbReference type="Proteomes" id="UP000466906"/>
    </source>
</evidence>
<feature type="domain" description="Type I restriction modification DNA specificity" evidence="4">
    <location>
        <begin position="5"/>
        <end position="169"/>
    </location>
</feature>
<evidence type="ECO:0000256" key="3">
    <source>
        <dbReference type="ARBA" id="ARBA00023125"/>
    </source>
</evidence>
<evidence type="ECO:0000256" key="1">
    <source>
        <dbReference type="ARBA" id="ARBA00010923"/>
    </source>
</evidence>
<protein>
    <recommendedName>
        <fullName evidence="4">Type I restriction modification DNA specificity domain-containing protein</fullName>
    </recommendedName>
</protein>
<evidence type="ECO:0000259" key="4">
    <source>
        <dbReference type="Pfam" id="PF01420"/>
    </source>
</evidence>
<dbReference type="EMBL" id="AP022565">
    <property type="protein sequence ID" value="BBX30036.1"/>
    <property type="molecule type" value="Genomic_DNA"/>
</dbReference>
<dbReference type="REBASE" id="373611">
    <property type="entry name" value="S.Mal12272ORF51620P"/>
</dbReference>
<dbReference type="KEGG" id="malv:MALV_51610"/>
<dbReference type="GO" id="GO:0009307">
    <property type="term" value="P:DNA restriction-modification system"/>
    <property type="evidence" value="ECO:0007669"/>
    <property type="project" value="UniProtKB-KW"/>
</dbReference>
<gene>
    <name evidence="5" type="ORF">MALV_51610</name>
</gene>
<dbReference type="SUPFAM" id="SSF116734">
    <property type="entry name" value="DNA methylase specificity domain"/>
    <property type="match status" value="2"/>
</dbReference>